<dbReference type="EMBL" id="ML769564">
    <property type="protein sequence ID" value="KAE9393783.1"/>
    <property type="molecule type" value="Genomic_DNA"/>
</dbReference>
<protein>
    <submittedName>
        <fullName evidence="1">Uncharacterized protein</fullName>
    </submittedName>
</protein>
<reference evidence="1" key="1">
    <citation type="journal article" date="2019" name="Environ. Microbiol.">
        <title>Fungal ecological strategies reflected in gene transcription - a case study of two litter decomposers.</title>
        <authorList>
            <person name="Barbi F."/>
            <person name="Kohler A."/>
            <person name="Barry K."/>
            <person name="Baskaran P."/>
            <person name="Daum C."/>
            <person name="Fauchery L."/>
            <person name="Ihrmark K."/>
            <person name="Kuo A."/>
            <person name="LaButti K."/>
            <person name="Lipzen A."/>
            <person name="Morin E."/>
            <person name="Grigoriev I.V."/>
            <person name="Henrissat B."/>
            <person name="Lindahl B."/>
            <person name="Martin F."/>
        </authorList>
    </citation>
    <scope>NUCLEOTIDE SEQUENCE</scope>
    <source>
        <strain evidence="1">JB14</strain>
    </source>
</reference>
<sequence>MSFFQYDINSLYQQNALSISFDYPNLFEPSHITTTEAAVTLGREQLFQYATIVLKNHGLGREDLDTCLEALIGSDGALSRVTSNEAHSFFALLGSLNCEVSDLDKLCEKLVAGMLQGSSNGEIRVEARKPLKTFTNMIEVIKSNLGEETYKQAMPKFVPSRSAHCRHHYRNRRSIREPEVTIMFPIPFADPPAPRLRSPPATIASAAALVKTEATTPPPLFASDAPAIIENIQPSVSYDSNTSSDTTLLSSITVASADNTATMTTTTTTTMTTKTTATTIITTRSIRTPSSN</sequence>
<gene>
    <name evidence="1" type="ORF">BT96DRAFT_999145</name>
</gene>
<dbReference type="AlphaFoldDB" id="A0A6A4H7W2"/>
<name>A0A6A4H7W2_9AGAR</name>
<keyword evidence="2" id="KW-1185">Reference proteome</keyword>
<organism evidence="1 2">
    <name type="scientific">Gymnopus androsaceus JB14</name>
    <dbReference type="NCBI Taxonomy" id="1447944"/>
    <lineage>
        <taxon>Eukaryota</taxon>
        <taxon>Fungi</taxon>
        <taxon>Dikarya</taxon>
        <taxon>Basidiomycota</taxon>
        <taxon>Agaricomycotina</taxon>
        <taxon>Agaricomycetes</taxon>
        <taxon>Agaricomycetidae</taxon>
        <taxon>Agaricales</taxon>
        <taxon>Marasmiineae</taxon>
        <taxon>Omphalotaceae</taxon>
        <taxon>Gymnopus</taxon>
    </lineage>
</organism>
<dbReference type="Proteomes" id="UP000799118">
    <property type="component" value="Unassembled WGS sequence"/>
</dbReference>
<accession>A0A6A4H7W2</accession>
<proteinExistence type="predicted"/>
<evidence type="ECO:0000313" key="2">
    <source>
        <dbReference type="Proteomes" id="UP000799118"/>
    </source>
</evidence>
<evidence type="ECO:0000313" key="1">
    <source>
        <dbReference type="EMBL" id="KAE9393783.1"/>
    </source>
</evidence>